<reference evidence="5 6" key="1">
    <citation type="submission" date="2018-08" db="EMBL/GenBank/DDBJ databases">
        <title>The draft genome squence of Brumimicrobium sp. N62.</title>
        <authorList>
            <person name="Du Z.-J."/>
            <person name="Luo H.-R."/>
        </authorList>
    </citation>
    <scope>NUCLEOTIDE SEQUENCE [LARGE SCALE GENOMIC DNA]</scope>
    <source>
        <strain evidence="5 6">N62</strain>
    </source>
</reference>
<keyword evidence="2" id="KW-0902">Two-component regulatory system</keyword>
<dbReference type="Proteomes" id="UP000257127">
    <property type="component" value="Unassembled WGS sequence"/>
</dbReference>
<evidence type="ECO:0000259" key="4">
    <source>
        <dbReference type="PROSITE" id="PS50110"/>
    </source>
</evidence>
<dbReference type="OrthoDB" id="9813025at2"/>
<dbReference type="SMART" id="SM00448">
    <property type="entry name" value="REC"/>
    <property type="match status" value="1"/>
</dbReference>
<dbReference type="InterPro" id="IPR011006">
    <property type="entry name" value="CheY-like_superfamily"/>
</dbReference>
<keyword evidence="1 3" id="KW-0597">Phosphoprotein</keyword>
<evidence type="ECO:0000256" key="2">
    <source>
        <dbReference type="ARBA" id="ARBA00023012"/>
    </source>
</evidence>
<evidence type="ECO:0000313" key="5">
    <source>
        <dbReference type="EMBL" id="RFC53842.1"/>
    </source>
</evidence>
<dbReference type="PANTHER" id="PTHR44591:SF14">
    <property type="entry name" value="PROTEIN PILG"/>
    <property type="match status" value="1"/>
</dbReference>
<evidence type="ECO:0000256" key="1">
    <source>
        <dbReference type="ARBA" id="ARBA00022553"/>
    </source>
</evidence>
<dbReference type="AlphaFoldDB" id="A0A3E1EWE6"/>
<name>A0A3E1EWE6_9FLAO</name>
<dbReference type="SUPFAM" id="SSF52172">
    <property type="entry name" value="CheY-like"/>
    <property type="match status" value="1"/>
</dbReference>
<feature type="modified residue" description="4-aspartylphosphate" evidence="3">
    <location>
        <position position="54"/>
    </location>
</feature>
<dbReference type="EMBL" id="QURB01000007">
    <property type="protein sequence ID" value="RFC53842.1"/>
    <property type="molecule type" value="Genomic_DNA"/>
</dbReference>
<dbReference type="Pfam" id="PF08665">
    <property type="entry name" value="PglZ"/>
    <property type="match status" value="1"/>
</dbReference>
<gene>
    <name evidence="5" type="ORF">DXU93_11915</name>
</gene>
<dbReference type="InterPro" id="IPR001789">
    <property type="entry name" value="Sig_transdc_resp-reg_receiver"/>
</dbReference>
<dbReference type="InterPro" id="IPR017850">
    <property type="entry name" value="Alkaline_phosphatase_core_sf"/>
</dbReference>
<dbReference type="Pfam" id="PF00072">
    <property type="entry name" value="Response_reg"/>
    <property type="match status" value="1"/>
</dbReference>
<comment type="caution">
    <text evidence="5">The sequence shown here is derived from an EMBL/GenBank/DDBJ whole genome shotgun (WGS) entry which is preliminary data.</text>
</comment>
<keyword evidence="6" id="KW-1185">Reference proteome</keyword>
<evidence type="ECO:0000256" key="3">
    <source>
        <dbReference type="PROSITE-ProRule" id="PRU00169"/>
    </source>
</evidence>
<accession>A0A3E1EWE6</accession>
<evidence type="ECO:0000313" key="6">
    <source>
        <dbReference type="Proteomes" id="UP000257127"/>
    </source>
</evidence>
<dbReference type="PANTHER" id="PTHR44591">
    <property type="entry name" value="STRESS RESPONSE REGULATOR PROTEIN 1"/>
    <property type="match status" value="1"/>
</dbReference>
<organism evidence="5 6">
    <name type="scientific">Brumimicrobium aurantiacum</name>
    <dbReference type="NCBI Taxonomy" id="1737063"/>
    <lineage>
        <taxon>Bacteria</taxon>
        <taxon>Pseudomonadati</taxon>
        <taxon>Bacteroidota</taxon>
        <taxon>Flavobacteriia</taxon>
        <taxon>Flavobacteriales</taxon>
        <taxon>Crocinitomicaceae</taxon>
        <taxon>Brumimicrobium</taxon>
    </lineage>
</organism>
<protein>
    <submittedName>
        <fullName evidence="5">PglZ domain-containing protein</fullName>
    </submittedName>
</protein>
<feature type="domain" description="Response regulatory" evidence="4">
    <location>
        <begin position="5"/>
        <end position="119"/>
    </location>
</feature>
<dbReference type="SUPFAM" id="SSF53649">
    <property type="entry name" value="Alkaline phosphatase-like"/>
    <property type="match status" value="1"/>
</dbReference>
<proteinExistence type="predicted"/>
<sequence>MMQVKILWADDEIDLLKPHIMFLEQKGYDVEAVHSGGEAIEKCEEEAFDIVFLDENMPGISGLDALAKIKEIRPMVPVVMITKSEEESIMEEAIGGKIADYLIKPVNPNQILLSLKKNLDQGKLVSDKVNTNYQREFRQIGMDLSDRLDAEEWAAMYKKLVNWDIEFSKLEDQGMQEVFDMQLKEANSSFSKFIEENYLDWLNSVEEAPQMLHTLFKDKIAPHLDEPVYLLVVDNLRYDQYQALRPTLSKYFTFDREDIVYSILPTATQYARNAFFAGLMPSEIKKKYPELWISEDQEGSKNAHEEELLLKQLKRLGTDVKVGYRKITNIEAGKKLAENLNQLKNNDLNVIVYNFVDMLSHARTDMKVIRELADDEAAYRSLTTSWFDHSPLQDIMKEIAKSGAKLILTTDHGTVKVNNAVKIVGPKETNTNLRYKIGKNLNYKGKEVFEVKNPDEAYLPKDNISDAYVFSRNNDFFVYPNNFNHYSKYYNDTFQHGGISLEEILIPYVEMRGKKRN</sequence>
<dbReference type="Gene3D" id="3.40.50.2300">
    <property type="match status" value="1"/>
</dbReference>
<dbReference type="InterPro" id="IPR050595">
    <property type="entry name" value="Bact_response_regulator"/>
</dbReference>
<dbReference type="CDD" id="cd00156">
    <property type="entry name" value="REC"/>
    <property type="match status" value="1"/>
</dbReference>
<dbReference type="GO" id="GO:0000160">
    <property type="term" value="P:phosphorelay signal transduction system"/>
    <property type="evidence" value="ECO:0007669"/>
    <property type="project" value="UniProtKB-KW"/>
</dbReference>
<dbReference type="PROSITE" id="PS50110">
    <property type="entry name" value="RESPONSE_REGULATORY"/>
    <property type="match status" value="1"/>
</dbReference>